<dbReference type="InterPro" id="IPR036390">
    <property type="entry name" value="WH_DNA-bd_sf"/>
</dbReference>
<dbReference type="Pfam" id="PF01475">
    <property type="entry name" value="FUR"/>
    <property type="match status" value="1"/>
</dbReference>
<feature type="binding site" evidence="7">
    <location>
        <position position="103"/>
    </location>
    <ligand>
        <name>Zn(2+)</name>
        <dbReference type="ChEBI" id="CHEBI:29105"/>
    </ligand>
</feature>
<evidence type="ECO:0000256" key="6">
    <source>
        <dbReference type="ARBA" id="ARBA00023163"/>
    </source>
</evidence>
<dbReference type="GO" id="GO:1900376">
    <property type="term" value="P:regulation of secondary metabolite biosynthetic process"/>
    <property type="evidence" value="ECO:0007669"/>
    <property type="project" value="TreeGrafter"/>
</dbReference>
<feature type="binding site" evidence="8">
    <location>
        <position position="115"/>
    </location>
    <ligand>
        <name>Fe cation</name>
        <dbReference type="ChEBI" id="CHEBI:24875"/>
    </ligand>
</feature>
<dbReference type="GO" id="GO:0045892">
    <property type="term" value="P:negative regulation of DNA-templated transcription"/>
    <property type="evidence" value="ECO:0007669"/>
    <property type="project" value="TreeGrafter"/>
</dbReference>
<evidence type="ECO:0000256" key="2">
    <source>
        <dbReference type="ARBA" id="ARBA00022491"/>
    </source>
</evidence>
<feature type="binding site" evidence="8">
    <location>
        <position position="132"/>
    </location>
    <ligand>
        <name>Fe cation</name>
        <dbReference type="ChEBI" id="CHEBI:24875"/>
    </ligand>
</feature>
<dbReference type="GO" id="GO:0008270">
    <property type="term" value="F:zinc ion binding"/>
    <property type="evidence" value="ECO:0007669"/>
    <property type="project" value="TreeGrafter"/>
</dbReference>
<name>A0A4P6HQK5_9BACT</name>
<dbReference type="InterPro" id="IPR043135">
    <property type="entry name" value="Fur_C"/>
</dbReference>
<dbReference type="AlphaFoldDB" id="A0A4P6HQK5"/>
<dbReference type="InterPro" id="IPR002481">
    <property type="entry name" value="FUR"/>
</dbReference>
<comment type="cofactor">
    <cofactor evidence="7">
        <name>Zn(2+)</name>
        <dbReference type="ChEBI" id="CHEBI:29105"/>
    </cofactor>
    <text evidence="7">Binds 1 zinc ion per subunit.</text>
</comment>
<comment type="similarity">
    <text evidence="1">Belongs to the Fur family.</text>
</comment>
<keyword evidence="3 7" id="KW-0862">Zinc</keyword>
<evidence type="ECO:0000256" key="3">
    <source>
        <dbReference type="ARBA" id="ARBA00022833"/>
    </source>
</evidence>
<evidence type="ECO:0000313" key="10">
    <source>
        <dbReference type="Proteomes" id="UP000293296"/>
    </source>
</evidence>
<sequence length="150" mass="16283">MKPPRSERLQAIIARLHACGYRVTPQREAILAAMADSPDHPTAEAVHRRLLPAIPDLSLATVYKTLTALKACGEVLELQFSNQDNRYDAARPKPHPHLICQGCGAVTDPDLPDVEAMAQALAEATGYAITSHRLDFFGLCPACRARDAAD</sequence>
<keyword evidence="10" id="KW-1185">Reference proteome</keyword>
<protein>
    <submittedName>
        <fullName evidence="9">Transcriptional repressor</fullName>
    </submittedName>
</protein>
<dbReference type="Gene3D" id="1.10.10.10">
    <property type="entry name" value="Winged helix-like DNA-binding domain superfamily/Winged helix DNA-binding domain"/>
    <property type="match status" value="1"/>
</dbReference>
<organism evidence="9 10">
    <name type="scientific">Solidesulfovibrio carbinolicus</name>
    <dbReference type="NCBI Taxonomy" id="296842"/>
    <lineage>
        <taxon>Bacteria</taxon>
        <taxon>Pseudomonadati</taxon>
        <taxon>Thermodesulfobacteriota</taxon>
        <taxon>Desulfovibrionia</taxon>
        <taxon>Desulfovibrionales</taxon>
        <taxon>Desulfovibrionaceae</taxon>
        <taxon>Solidesulfovibrio</taxon>
    </lineage>
</organism>
<reference evidence="9 10" key="1">
    <citation type="submission" date="2018-02" db="EMBL/GenBank/DDBJ databases">
        <title>Genome sequence of Desulfovibrio carbinolicus DSM 3852.</title>
        <authorList>
            <person name="Wilbanks E."/>
            <person name="Skennerton C.T."/>
            <person name="Orphan V.J."/>
        </authorList>
    </citation>
    <scope>NUCLEOTIDE SEQUENCE [LARGE SCALE GENOMIC DNA]</scope>
    <source>
        <strain evidence="9 10">DSM 3852</strain>
    </source>
</reference>
<feature type="binding site" evidence="7">
    <location>
        <position position="143"/>
    </location>
    <ligand>
        <name>Zn(2+)</name>
        <dbReference type="ChEBI" id="CHEBI:29105"/>
    </ligand>
</feature>
<dbReference type="InterPro" id="IPR036388">
    <property type="entry name" value="WH-like_DNA-bd_sf"/>
</dbReference>
<keyword evidence="8" id="KW-0408">Iron</keyword>
<feature type="binding site" evidence="7">
    <location>
        <position position="140"/>
    </location>
    <ligand>
        <name>Zn(2+)</name>
        <dbReference type="ChEBI" id="CHEBI:29105"/>
    </ligand>
</feature>
<dbReference type="GO" id="GO:0003700">
    <property type="term" value="F:DNA-binding transcription factor activity"/>
    <property type="evidence" value="ECO:0007669"/>
    <property type="project" value="InterPro"/>
</dbReference>
<dbReference type="KEGG" id="dcb:C3Y92_18220"/>
<evidence type="ECO:0000256" key="4">
    <source>
        <dbReference type="ARBA" id="ARBA00023015"/>
    </source>
</evidence>
<keyword evidence="6" id="KW-0804">Transcription</keyword>
<keyword evidence="4" id="KW-0805">Transcription regulation</keyword>
<dbReference type="SUPFAM" id="SSF46785">
    <property type="entry name" value="Winged helix' DNA-binding domain"/>
    <property type="match status" value="1"/>
</dbReference>
<evidence type="ECO:0000256" key="8">
    <source>
        <dbReference type="PIRSR" id="PIRSR602481-2"/>
    </source>
</evidence>
<dbReference type="CDD" id="cd07153">
    <property type="entry name" value="Fur_like"/>
    <property type="match status" value="1"/>
</dbReference>
<feature type="binding site" evidence="7">
    <location>
        <position position="100"/>
    </location>
    <ligand>
        <name>Zn(2+)</name>
        <dbReference type="ChEBI" id="CHEBI:29105"/>
    </ligand>
</feature>
<proteinExistence type="inferred from homology"/>
<dbReference type="Proteomes" id="UP000293296">
    <property type="component" value="Chromosome"/>
</dbReference>
<dbReference type="PANTHER" id="PTHR33202:SF7">
    <property type="entry name" value="FERRIC UPTAKE REGULATION PROTEIN"/>
    <property type="match status" value="1"/>
</dbReference>
<keyword evidence="5" id="KW-0238">DNA-binding</keyword>
<keyword evidence="2" id="KW-0678">Repressor</keyword>
<evidence type="ECO:0000256" key="5">
    <source>
        <dbReference type="ARBA" id="ARBA00023125"/>
    </source>
</evidence>
<evidence type="ECO:0000256" key="1">
    <source>
        <dbReference type="ARBA" id="ARBA00007957"/>
    </source>
</evidence>
<evidence type="ECO:0000313" key="9">
    <source>
        <dbReference type="EMBL" id="QAZ69066.1"/>
    </source>
</evidence>
<dbReference type="RefSeq" id="WP_129355103.1">
    <property type="nucleotide sequence ID" value="NZ_CP026538.1"/>
</dbReference>
<dbReference type="OrthoDB" id="8659436at2"/>
<keyword evidence="7" id="KW-0479">Metal-binding</keyword>
<evidence type="ECO:0000256" key="7">
    <source>
        <dbReference type="PIRSR" id="PIRSR602481-1"/>
    </source>
</evidence>
<dbReference type="PANTHER" id="PTHR33202">
    <property type="entry name" value="ZINC UPTAKE REGULATION PROTEIN"/>
    <property type="match status" value="1"/>
</dbReference>
<dbReference type="EMBL" id="CP026538">
    <property type="protein sequence ID" value="QAZ69066.1"/>
    <property type="molecule type" value="Genomic_DNA"/>
</dbReference>
<dbReference type="GO" id="GO:0000976">
    <property type="term" value="F:transcription cis-regulatory region binding"/>
    <property type="evidence" value="ECO:0007669"/>
    <property type="project" value="TreeGrafter"/>
</dbReference>
<gene>
    <name evidence="9" type="ORF">C3Y92_18220</name>
</gene>
<accession>A0A4P6HQK5</accession>
<comment type="cofactor">
    <cofactor evidence="8">
        <name>Mn(2+)</name>
        <dbReference type="ChEBI" id="CHEBI:29035"/>
    </cofactor>
    <cofactor evidence="8">
        <name>Fe(2+)</name>
        <dbReference type="ChEBI" id="CHEBI:29033"/>
    </cofactor>
    <text evidence="8">Binds 1 Mn(2+) or Fe(2+) ion per subunit.</text>
</comment>
<dbReference type="Gene3D" id="3.30.1490.190">
    <property type="match status" value="1"/>
</dbReference>